<accession>A0ABR4A6J9</accession>
<sequence length="517" mass="58836">MIDFEPFVLSSLSSDIAVIFLISIVLYGSGLAVYRLLFSPIAGFPGPKIAAITSWYEFYYDYFRSGTYIFRIEEMHREYGPIIRINPQELSVHDPAFYNDIYVTESTRRTENYNHFVKGIDFDGSHFLTTPHDLHRRRRKPLEPFFSRLGIIRLEPMLADVVGKLNNRLEALKGSNTVVRLDHAFFAFSGDVIGRICCEERVDFLDDPDFAPQWFDLIHAVIKSVPLFTGMPFLVGIVGLIPEAVLSWVDPRSQKFNDFKKMANKHIVDAKRDKLNPAGKVTDKGSRRSLFRHIVNSDMPESELSTERLSKEAQVLLGAGTASTARTLDFLSYHILSKIHIRQRLMEELTGIMAEYPQSVPSLTQLEKLPYLQAVIKEGLRLSIGVMHRLPRCSPDVPIQYKRWTIPRGVPVGMSSYFMHLDPTVYPKPFEFLPERWLGDADPLMSRNLVPFSRGSRACLGMNLAQAELNVVLAILYRPDGPAFDLFDTNESDVIPVHDFLIPLPKLETKGVRVLIS</sequence>
<dbReference type="CDD" id="cd11062">
    <property type="entry name" value="CYP58-like"/>
    <property type="match status" value="1"/>
</dbReference>
<gene>
    <name evidence="9" type="ORF">N7G274_006464</name>
</gene>
<dbReference type="PANTHER" id="PTHR24305">
    <property type="entry name" value="CYTOCHROME P450"/>
    <property type="match status" value="1"/>
</dbReference>
<evidence type="ECO:0000256" key="1">
    <source>
        <dbReference type="ARBA" id="ARBA00001971"/>
    </source>
</evidence>
<dbReference type="PANTHER" id="PTHR24305:SF157">
    <property type="entry name" value="N-ACETYLTRYPTOPHAN 6-HYDROXYLASE IVOC-RELATED"/>
    <property type="match status" value="1"/>
</dbReference>
<evidence type="ECO:0000313" key="9">
    <source>
        <dbReference type="EMBL" id="KAL2041006.1"/>
    </source>
</evidence>
<dbReference type="InterPro" id="IPR050121">
    <property type="entry name" value="Cytochrome_P450_monoxygenase"/>
</dbReference>
<evidence type="ECO:0000256" key="4">
    <source>
        <dbReference type="ARBA" id="ARBA00023002"/>
    </source>
</evidence>
<dbReference type="PRINTS" id="PR00385">
    <property type="entry name" value="P450"/>
</dbReference>
<dbReference type="InterPro" id="IPR036396">
    <property type="entry name" value="Cyt_P450_sf"/>
</dbReference>
<dbReference type="Proteomes" id="UP001590950">
    <property type="component" value="Unassembled WGS sequence"/>
</dbReference>
<evidence type="ECO:0000256" key="5">
    <source>
        <dbReference type="ARBA" id="ARBA00023004"/>
    </source>
</evidence>
<keyword evidence="7" id="KW-0349">Heme</keyword>
<evidence type="ECO:0008006" key="11">
    <source>
        <dbReference type="Google" id="ProtNLM"/>
    </source>
</evidence>
<evidence type="ECO:0000256" key="7">
    <source>
        <dbReference type="RuleBase" id="RU000461"/>
    </source>
</evidence>
<reference evidence="9 10" key="1">
    <citation type="submission" date="2024-09" db="EMBL/GenBank/DDBJ databases">
        <title>Rethinking Asexuality: The Enigmatic Case of Functional Sexual Genes in Lepraria (Stereocaulaceae).</title>
        <authorList>
            <person name="Doellman M."/>
            <person name="Sun Y."/>
            <person name="Barcenas-Pena A."/>
            <person name="Lumbsch H.T."/>
            <person name="Grewe F."/>
        </authorList>
    </citation>
    <scope>NUCLEOTIDE SEQUENCE [LARGE SCALE GENOMIC DNA]</scope>
    <source>
        <strain evidence="9 10">Mercado 3170</strain>
    </source>
</reference>
<dbReference type="InterPro" id="IPR002401">
    <property type="entry name" value="Cyt_P450_E_grp-I"/>
</dbReference>
<organism evidence="9 10">
    <name type="scientific">Stereocaulon virgatum</name>
    <dbReference type="NCBI Taxonomy" id="373712"/>
    <lineage>
        <taxon>Eukaryota</taxon>
        <taxon>Fungi</taxon>
        <taxon>Dikarya</taxon>
        <taxon>Ascomycota</taxon>
        <taxon>Pezizomycotina</taxon>
        <taxon>Lecanoromycetes</taxon>
        <taxon>OSLEUM clade</taxon>
        <taxon>Lecanoromycetidae</taxon>
        <taxon>Lecanorales</taxon>
        <taxon>Lecanorineae</taxon>
        <taxon>Stereocaulaceae</taxon>
        <taxon>Stereocaulon</taxon>
    </lineage>
</organism>
<keyword evidence="8" id="KW-0812">Transmembrane</keyword>
<dbReference type="PROSITE" id="PS00086">
    <property type="entry name" value="CYTOCHROME_P450"/>
    <property type="match status" value="1"/>
</dbReference>
<keyword evidence="6 7" id="KW-0503">Monooxygenase</keyword>
<dbReference type="Pfam" id="PF00067">
    <property type="entry name" value="p450"/>
    <property type="match status" value="1"/>
</dbReference>
<keyword evidence="8" id="KW-1133">Transmembrane helix</keyword>
<evidence type="ECO:0000256" key="2">
    <source>
        <dbReference type="ARBA" id="ARBA00010617"/>
    </source>
</evidence>
<keyword evidence="3 7" id="KW-0479">Metal-binding</keyword>
<evidence type="ECO:0000256" key="3">
    <source>
        <dbReference type="ARBA" id="ARBA00022723"/>
    </source>
</evidence>
<protein>
    <recommendedName>
        <fullName evidence="11">Cytochrome P450</fullName>
    </recommendedName>
</protein>
<evidence type="ECO:0000313" key="10">
    <source>
        <dbReference type="Proteomes" id="UP001590950"/>
    </source>
</evidence>
<proteinExistence type="inferred from homology"/>
<keyword evidence="10" id="KW-1185">Reference proteome</keyword>
<dbReference type="InterPro" id="IPR017972">
    <property type="entry name" value="Cyt_P450_CS"/>
</dbReference>
<dbReference type="InterPro" id="IPR001128">
    <property type="entry name" value="Cyt_P450"/>
</dbReference>
<keyword evidence="8" id="KW-0472">Membrane</keyword>
<comment type="caution">
    <text evidence="9">The sequence shown here is derived from an EMBL/GenBank/DDBJ whole genome shotgun (WGS) entry which is preliminary data.</text>
</comment>
<evidence type="ECO:0000256" key="6">
    <source>
        <dbReference type="ARBA" id="ARBA00023033"/>
    </source>
</evidence>
<dbReference type="EMBL" id="JBEFKJ010000019">
    <property type="protein sequence ID" value="KAL2041006.1"/>
    <property type="molecule type" value="Genomic_DNA"/>
</dbReference>
<feature type="transmembrane region" description="Helical" evidence="8">
    <location>
        <begin position="16"/>
        <end position="38"/>
    </location>
</feature>
<evidence type="ECO:0000256" key="8">
    <source>
        <dbReference type="SAM" id="Phobius"/>
    </source>
</evidence>
<keyword evidence="5 7" id="KW-0408">Iron</keyword>
<keyword evidence="4 7" id="KW-0560">Oxidoreductase</keyword>
<comment type="cofactor">
    <cofactor evidence="1">
        <name>heme</name>
        <dbReference type="ChEBI" id="CHEBI:30413"/>
    </cofactor>
</comment>
<comment type="similarity">
    <text evidence="2 7">Belongs to the cytochrome P450 family.</text>
</comment>
<dbReference type="Gene3D" id="1.10.630.10">
    <property type="entry name" value="Cytochrome P450"/>
    <property type="match status" value="1"/>
</dbReference>
<name>A0ABR4A6J9_9LECA</name>
<dbReference type="SUPFAM" id="SSF48264">
    <property type="entry name" value="Cytochrome P450"/>
    <property type="match status" value="1"/>
</dbReference>
<dbReference type="PRINTS" id="PR00463">
    <property type="entry name" value="EP450I"/>
</dbReference>